<dbReference type="InParanoid" id="K1RI31"/>
<dbReference type="PANTHER" id="PTHR10656">
    <property type="entry name" value="CELL FATE DETERMINING PROTEIN MAB21-RELATED"/>
    <property type="match status" value="1"/>
</dbReference>
<comment type="cofactor">
    <cofactor evidence="1">
        <name>Mg(2+)</name>
        <dbReference type="ChEBI" id="CHEBI:18420"/>
    </cofactor>
</comment>
<evidence type="ECO:0000256" key="2">
    <source>
        <dbReference type="ARBA" id="ARBA00008307"/>
    </source>
</evidence>
<dbReference type="AlphaFoldDB" id="K1RI31"/>
<evidence type="ECO:0000256" key="8">
    <source>
        <dbReference type="ARBA" id="ARBA00022842"/>
    </source>
</evidence>
<sequence length="1147" mass="131096">MESVPPGTFEEMQQLSESVYYGLCEKLGTSQQVAIRRETKDIKELVVSRARRHDESTERVSGSRREGFRLKSSDLDCMLWLNNHRVIMDMSQFEFYNIANTTLILSDSSGSPPGFALLRLLTQTRTTDSDVLDACFKMNNRVYISSSMYRQLTCSSAFPNSIVHGPCGSGIVAGKEYDTAWCFACDFWPSFATSWIDRGRYKTGAEQTRTTNMLEVGLGALKKYDGMQHMSEPVFECMCEIVGTSQQLAIRREAMDIGDVLDRQVKSSSGVREMISGSFREGFRLKQSDVDYMYWSNNHRVILDMSQSKYYNTDNTTLILSDSSESPPGFTLLQLLTPSRDEDIQSACTKVNDRDYISSSVYRQLTCSAILSNATEHGPCGSSSMPGGQEYDTAICFVSDFWHPSASSWINRCHSWPDPEVVDNIVRNGCHFVAIGHPLGLHEKNEWRISFSQAEFKIVYSMNHCQFLIYGLLKLFLKEVINRQSDKNNTRLCSYHMKTAIFWAIQQNTLSQCCPQNFLASFWVCFKLLLKWVYEGVCPSFFIPQNNLFSTKICGSAQHHLFRQLHKLYKNGLACLLQSSSIRFYLMLVDSNIGASIFKDKCIVISEVDFDLELFDEANRIGNTLTPDLHRCAKYLHIVEMLIGSHLRGNQVVTLQRFTSMIFQFTAFILHNKFVSTCDNKQMYIADKISCHMLKLAANFGCVSDMLYIAMYYYKTLRYREALSFIELIKIKLAQPYLMYKGHVDRKRYAEAIGGQSWSKKMRNAMARDIKLDNSICYIRELILEQQCSLQNEVPAIFIPVFVMLHFLEFLCYKCIDSTLSKAALNRLQDLVHNDQGLFVPEIFKDISWEILGICQQIAGNSQASLYSLNHHVLAWIPDLSEPEFPICEEMWRSPESIFVGLCELFGTSEQVTIRRETNDFTELVITRAQTSDDVTEILRGSFREGFRHVESDMDFMYWLNNHRVILMSQFKNYNTANTTLILSDSSESSPGYTLLRLMTPTITESNVHFACVGMNGSLYISSSIYRKITCSVAIPNSSVHGPCGSGYVARKKYDIAWCFVGDFWPLSASSWIERSHSWPDPEVVDDIVRNGCHFVAIGHPLGLHAKKEWRISFSCAEYKLVSHMNHCQFLTYGILKLFLKEVINQQ</sequence>
<dbReference type="GO" id="GO:0016779">
    <property type="term" value="F:nucleotidyltransferase activity"/>
    <property type="evidence" value="ECO:0007669"/>
    <property type="project" value="UniProtKB-KW"/>
</dbReference>
<evidence type="ECO:0000256" key="5">
    <source>
        <dbReference type="ARBA" id="ARBA00022723"/>
    </source>
</evidence>
<keyword evidence="3" id="KW-0808">Transferase</keyword>
<evidence type="ECO:0000313" key="11">
    <source>
        <dbReference type="EMBL" id="EKC33876.1"/>
    </source>
</evidence>
<evidence type="ECO:0000256" key="1">
    <source>
        <dbReference type="ARBA" id="ARBA00001946"/>
    </source>
</evidence>
<keyword evidence="4" id="KW-0548">Nucleotidyltransferase</keyword>
<reference evidence="11" key="1">
    <citation type="journal article" date="2012" name="Nature">
        <title>The oyster genome reveals stress adaptation and complexity of shell formation.</title>
        <authorList>
            <person name="Zhang G."/>
            <person name="Fang X."/>
            <person name="Guo X."/>
            <person name="Li L."/>
            <person name="Luo R."/>
            <person name="Xu F."/>
            <person name="Yang P."/>
            <person name="Zhang L."/>
            <person name="Wang X."/>
            <person name="Qi H."/>
            <person name="Xiong Z."/>
            <person name="Que H."/>
            <person name="Xie Y."/>
            <person name="Holland P.W."/>
            <person name="Paps J."/>
            <person name="Zhu Y."/>
            <person name="Wu F."/>
            <person name="Chen Y."/>
            <person name="Wang J."/>
            <person name="Peng C."/>
            <person name="Meng J."/>
            <person name="Yang L."/>
            <person name="Liu J."/>
            <person name="Wen B."/>
            <person name="Zhang N."/>
            <person name="Huang Z."/>
            <person name="Zhu Q."/>
            <person name="Feng Y."/>
            <person name="Mount A."/>
            <person name="Hedgecock D."/>
            <person name="Xu Z."/>
            <person name="Liu Y."/>
            <person name="Domazet-Loso T."/>
            <person name="Du Y."/>
            <person name="Sun X."/>
            <person name="Zhang S."/>
            <person name="Liu B."/>
            <person name="Cheng P."/>
            <person name="Jiang X."/>
            <person name="Li J."/>
            <person name="Fan D."/>
            <person name="Wang W."/>
            <person name="Fu W."/>
            <person name="Wang T."/>
            <person name="Wang B."/>
            <person name="Zhang J."/>
            <person name="Peng Z."/>
            <person name="Li Y."/>
            <person name="Li N."/>
            <person name="Wang J."/>
            <person name="Chen M."/>
            <person name="He Y."/>
            <person name="Tan F."/>
            <person name="Song X."/>
            <person name="Zheng Q."/>
            <person name="Huang R."/>
            <person name="Yang H."/>
            <person name="Du X."/>
            <person name="Chen L."/>
            <person name="Yang M."/>
            <person name="Gaffney P.M."/>
            <person name="Wang S."/>
            <person name="Luo L."/>
            <person name="She Z."/>
            <person name="Ming Y."/>
            <person name="Huang W."/>
            <person name="Zhang S."/>
            <person name="Huang B."/>
            <person name="Zhang Y."/>
            <person name="Qu T."/>
            <person name="Ni P."/>
            <person name="Miao G."/>
            <person name="Wang J."/>
            <person name="Wang Q."/>
            <person name="Steinberg C.E."/>
            <person name="Wang H."/>
            <person name="Li N."/>
            <person name="Qian L."/>
            <person name="Zhang G."/>
            <person name="Li Y."/>
            <person name="Yang H."/>
            <person name="Liu X."/>
            <person name="Wang J."/>
            <person name="Yin Y."/>
            <person name="Wang J."/>
        </authorList>
    </citation>
    <scope>NUCLEOTIDE SEQUENCE [LARGE SCALE GENOMIC DNA]</scope>
    <source>
        <strain evidence="11">05x7-T-G4-1.051#20</strain>
    </source>
</reference>
<evidence type="ECO:0000259" key="10">
    <source>
        <dbReference type="Pfam" id="PF20266"/>
    </source>
</evidence>
<evidence type="ECO:0000256" key="4">
    <source>
        <dbReference type="ARBA" id="ARBA00022695"/>
    </source>
</evidence>
<keyword evidence="5" id="KW-0479">Metal-binding</keyword>
<name>K1RI31_MAGGI</name>
<evidence type="ECO:0000256" key="6">
    <source>
        <dbReference type="ARBA" id="ARBA00022741"/>
    </source>
</evidence>
<dbReference type="InterPro" id="IPR046903">
    <property type="entry name" value="Mab-21-like_nuc_Trfase"/>
</dbReference>
<feature type="domain" description="Mab-21-like nucleotidyltransferase" evidence="9">
    <location>
        <begin position="1062"/>
        <end position="1122"/>
    </location>
</feature>
<dbReference type="GO" id="GO:0005524">
    <property type="term" value="F:ATP binding"/>
    <property type="evidence" value="ECO:0007669"/>
    <property type="project" value="UniProtKB-KW"/>
</dbReference>
<dbReference type="GO" id="GO:0046872">
    <property type="term" value="F:metal ion binding"/>
    <property type="evidence" value="ECO:0007669"/>
    <property type="project" value="UniProtKB-KW"/>
</dbReference>
<dbReference type="EMBL" id="JH819021">
    <property type="protein sequence ID" value="EKC33876.1"/>
    <property type="molecule type" value="Genomic_DNA"/>
</dbReference>
<keyword evidence="7" id="KW-0067">ATP-binding</keyword>
<keyword evidence="6" id="KW-0547">Nucleotide-binding</keyword>
<organism evidence="11">
    <name type="scientific">Magallana gigas</name>
    <name type="common">Pacific oyster</name>
    <name type="synonym">Crassostrea gigas</name>
    <dbReference type="NCBI Taxonomy" id="29159"/>
    <lineage>
        <taxon>Eukaryota</taxon>
        <taxon>Metazoa</taxon>
        <taxon>Spiralia</taxon>
        <taxon>Lophotrochozoa</taxon>
        <taxon>Mollusca</taxon>
        <taxon>Bivalvia</taxon>
        <taxon>Autobranchia</taxon>
        <taxon>Pteriomorphia</taxon>
        <taxon>Ostreida</taxon>
        <taxon>Ostreoidea</taxon>
        <taxon>Ostreidae</taxon>
        <taxon>Magallana</taxon>
    </lineage>
</organism>
<dbReference type="Gene3D" id="1.10.1410.40">
    <property type="match status" value="2"/>
</dbReference>
<gene>
    <name evidence="11" type="ORF">CGI_10026369</name>
</gene>
<evidence type="ECO:0000256" key="3">
    <source>
        <dbReference type="ARBA" id="ARBA00022679"/>
    </source>
</evidence>
<dbReference type="InterPro" id="IPR046906">
    <property type="entry name" value="Mab-21_HhH/H2TH-like"/>
</dbReference>
<dbReference type="InterPro" id="IPR024810">
    <property type="entry name" value="MAB21L/cGLR"/>
</dbReference>
<protein>
    <submittedName>
        <fullName evidence="11">Uncharacterized protein C3orf59-like protein</fullName>
    </submittedName>
</protein>
<evidence type="ECO:0000256" key="7">
    <source>
        <dbReference type="ARBA" id="ARBA00022840"/>
    </source>
</evidence>
<dbReference type="PANTHER" id="PTHR10656:SF42">
    <property type="entry name" value="CYCLIC GMP-AMP SYNTHASE-LIKE PROTEIN-RELATED"/>
    <property type="match status" value="1"/>
</dbReference>
<feature type="domain" description="Mab-21-like HhH/H2TH-like" evidence="10">
    <location>
        <begin position="473"/>
        <end position="565"/>
    </location>
</feature>
<accession>K1RI31</accession>
<proteinExistence type="inferred from homology"/>
<dbReference type="Pfam" id="PF20266">
    <property type="entry name" value="Mab-21_C"/>
    <property type="match status" value="1"/>
</dbReference>
<comment type="similarity">
    <text evidence="2">Belongs to the mab-21 family.</text>
</comment>
<keyword evidence="8" id="KW-0460">Magnesium</keyword>
<evidence type="ECO:0000259" key="9">
    <source>
        <dbReference type="Pfam" id="PF03281"/>
    </source>
</evidence>
<dbReference type="HOGENOM" id="CLU_276970_0_0_1"/>
<dbReference type="Pfam" id="PF03281">
    <property type="entry name" value="Mab-21"/>
    <property type="match status" value="2"/>
</dbReference>
<feature type="domain" description="Mab-21-like nucleotidyltransferase" evidence="9">
    <location>
        <begin position="394"/>
        <end position="458"/>
    </location>
</feature>
<dbReference type="SMART" id="SM01265">
    <property type="entry name" value="Mab-21"/>
    <property type="match status" value="1"/>
</dbReference>